<comment type="caution">
    <text evidence="3">The sequence shown here is derived from an EMBL/GenBank/DDBJ whole genome shotgun (WGS) entry which is preliminary data.</text>
</comment>
<accession>A0A2T5U5R0</accession>
<dbReference type="Proteomes" id="UP000244013">
    <property type="component" value="Unassembled WGS sequence"/>
</dbReference>
<dbReference type="InterPro" id="IPR051803">
    <property type="entry name" value="TA_system_RelE-like_toxin"/>
</dbReference>
<evidence type="ECO:0000313" key="3">
    <source>
        <dbReference type="EMBL" id="PTW46847.1"/>
    </source>
</evidence>
<dbReference type="GeneID" id="91005879"/>
<dbReference type="EMBL" id="QAYE01000004">
    <property type="protein sequence ID" value="PTW46847.1"/>
    <property type="molecule type" value="Genomic_DNA"/>
</dbReference>
<dbReference type="Pfam" id="PF05016">
    <property type="entry name" value="ParE_toxin"/>
    <property type="match status" value="1"/>
</dbReference>
<dbReference type="PANTHER" id="PTHR33755">
    <property type="entry name" value="TOXIN PARE1-RELATED"/>
    <property type="match status" value="1"/>
</dbReference>
<dbReference type="InterPro" id="IPR007712">
    <property type="entry name" value="RelE/ParE_toxin"/>
</dbReference>
<dbReference type="InterPro" id="IPR035093">
    <property type="entry name" value="RelE/ParE_toxin_dom_sf"/>
</dbReference>
<dbReference type="OrthoDB" id="8369899at2"/>
<dbReference type="RefSeq" id="WP_107954161.1">
    <property type="nucleotide sequence ID" value="NZ_QAYE01000004.1"/>
</dbReference>
<dbReference type="AlphaFoldDB" id="A0A2T5U5R0"/>
<evidence type="ECO:0000256" key="2">
    <source>
        <dbReference type="ARBA" id="ARBA00022649"/>
    </source>
</evidence>
<dbReference type="NCBIfam" id="TIGR02385">
    <property type="entry name" value="RelE_StbE"/>
    <property type="match status" value="1"/>
</dbReference>
<name>A0A2T5U5R0_9SPHN</name>
<dbReference type="Gene3D" id="3.30.2310.20">
    <property type="entry name" value="RelE-like"/>
    <property type="match status" value="1"/>
</dbReference>
<gene>
    <name evidence="3" type="ORF">C8J25_104184</name>
</gene>
<protein>
    <submittedName>
        <fullName evidence="3">Toxin ParE1/3/4</fullName>
    </submittedName>
</protein>
<reference evidence="3 4" key="1">
    <citation type="submission" date="2018-04" db="EMBL/GenBank/DDBJ databases">
        <title>Genomic Encyclopedia of Type Strains, Phase III (KMG-III): the genomes of soil and plant-associated and newly described type strains.</title>
        <authorList>
            <person name="Whitman W."/>
        </authorList>
    </citation>
    <scope>NUCLEOTIDE SEQUENCE [LARGE SCALE GENOMIC DNA]</scope>
    <source>
        <strain evidence="3 4">MA-olki</strain>
    </source>
</reference>
<comment type="similarity">
    <text evidence="1">Belongs to the RelE toxin family.</text>
</comment>
<evidence type="ECO:0000313" key="4">
    <source>
        <dbReference type="Proteomes" id="UP000244013"/>
    </source>
</evidence>
<evidence type="ECO:0000256" key="1">
    <source>
        <dbReference type="ARBA" id="ARBA00006226"/>
    </source>
</evidence>
<keyword evidence="2" id="KW-1277">Toxin-antitoxin system</keyword>
<sequence>MKIRRLPQAIRDVDDIWLYIARHDPDAATRLVERLVSSVARLADYPESGSARPEIGTGARSITVGNYLVLYRVERDSVDIVRVVHGAQYSLGLLP</sequence>
<proteinExistence type="inferred from homology"/>
<organism evidence="3 4">
    <name type="scientific">Sphingomonas faeni</name>
    <dbReference type="NCBI Taxonomy" id="185950"/>
    <lineage>
        <taxon>Bacteria</taxon>
        <taxon>Pseudomonadati</taxon>
        <taxon>Pseudomonadota</taxon>
        <taxon>Alphaproteobacteria</taxon>
        <taxon>Sphingomonadales</taxon>
        <taxon>Sphingomonadaceae</taxon>
        <taxon>Sphingomonas</taxon>
    </lineage>
</organism>